<reference evidence="6 7" key="1">
    <citation type="journal article" date="2012" name="J. Bacteriol.">
        <title>Draft Genome Sequence of Novosphingobium nitrogenifigens Y88T.</title>
        <authorList>
            <person name="Strabala T.J."/>
            <person name="Macdonald L."/>
            <person name="Liu V."/>
            <person name="Smit A.M."/>
        </authorList>
    </citation>
    <scope>NUCLEOTIDE SEQUENCE [LARGE SCALE GENOMIC DNA]</scope>
    <source>
        <strain evidence="6 7">DSM 19370</strain>
    </source>
</reference>
<dbReference type="PANTHER" id="PTHR44846:SF16">
    <property type="entry name" value="TRANSCRIPTIONAL REGULATOR PHNF-RELATED"/>
    <property type="match status" value="1"/>
</dbReference>
<dbReference type="Proteomes" id="UP000004728">
    <property type="component" value="Unassembled WGS sequence"/>
</dbReference>
<dbReference type="GO" id="GO:0003700">
    <property type="term" value="F:DNA-binding transcription factor activity"/>
    <property type="evidence" value="ECO:0007669"/>
    <property type="project" value="UniProtKB-UniRule"/>
</dbReference>
<comment type="caution">
    <text evidence="6">The sequence shown here is derived from an EMBL/GenBank/DDBJ whole genome shotgun (WGS) entry which is preliminary data.</text>
</comment>
<dbReference type="PROSITE" id="PS50949">
    <property type="entry name" value="HTH_GNTR"/>
    <property type="match status" value="1"/>
</dbReference>
<dbReference type="InterPro" id="IPR050679">
    <property type="entry name" value="Bact_HTH_transcr_reg"/>
</dbReference>
<gene>
    <name evidence="6" type="ORF">Y88_0314</name>
</gene>
<keyword evidence="2" id="KW-0238">DNA-binding</keyword>
<dbReference type="Pfam" id="PF00392">
    <property type="entry name" value="GntR"/>
    <property type="match status" value="1"/>
</dbReference>
<dbReference type="Gene3D" id="1.10.10.10">
    <property type="entry name" value="Winged helix-like DNA-binding domain superfamily/Winged helix DNA-binding domain"/>
    <property type="match status" value="1"/>
</dbReference>
<evidence type="ECO:0000313" key="7">
    <source>
        <dbReference type="Proteomes" id="UP000004728"/>
    </source>
</evidence>
<dbReference type="SMART" id="SM00866">
    <property type="entry name" value="UTRA"/>
    <property type="match status" value="1"/>
</dbReference>
<proteinExistence type="predicted"/>
<organism evidence="6 7">
    <name type="scientific">Novosphingobium nitrogenifigens DSM 19370</name>
    <dbReference type="NCBI Taxonomy" id="983920"/>
    <lineage>
        <taxon>Bacteria</taxon>
        <taxon>Pseudomonadati</taxon>
        <taxon>Pseudomonadota</taxon>
        <taxon>Alphaproteobacteria</taxon>
        <taxon>Sphingomonadales</taxon>
        <taxon>Sphingomonadaceae</taxon>
        <taxon>Novosphingobium</taxon>
    </lineage>
</organism>
<dbReference type="InterPro" id="IPR036390">
    <property type="entry name" value="WH_DNA-bd_sf"/>
</dbReference>
<dbReference type="OrthoDB" id="9808698at2"/>
<dbReference type="InParanoid" id="F1ZAW0"/>
<dbReference type="InterPro" id="IPR010248">
    <property type="entry name" value="His_ut_repres"/>
</dbReference>
<dbReference type="InterPro" id="IPR011663">
    <property type="entry name" value="UTRA"/>
</dbReference>
<dbReference type="InterPro" id="IPR036388">
    <property type="entry name" value="WH-like_DNA-bd_sf"/>
</dbReference>
<dbReference type="GO" id="GO:0003677">
    <property type="term" value="F:DNA binding"/>
    <property type="evidence" value="ECO:0007669"/>
    <property type="project" value="UniProtKB-UniRule"/>
</dbReference>
<keyword evidence="1" id="KW-0805">Transcription regulation</keyword>
<protein>
    <recommendedName>
        <fullName evidence="4">Histidine utilization repressor</fullName>
    </recommendedName>
</protein>
<evidence type="ECO:0000256" key="1">
    <source>
        <dbReference type="ARBA" id="ARBA00023015"/>
    </source>
</evidence>
<dbReference type="eggNOG" id="COG2188">
    <property type="taxonomic scope" value="Bacteria"/>
</dbReference>
<dbReference type="GO" id="GO:0006547">
    <property type="term" value="P:L-histidine metabolic process"/>
    <property type="evidence" value="ECO:0007669"/>
    <property type="project" value="UniProtKB-UniRule"/>
</dbReference>
<keyword evidence="7" id="KW-1185">Reference proteome</keyword>
<dbReference type="NCBIfam" id="TIGR02018">
    <property type="entry name" value="his_ut_repres"/>
    <property type="match status" value="1"/>
</dbReference>
<dbReference type="Pfam" id="PF07702">
    <property type="entry name" value="UTRA"/>
    <property type="match status" value="1"/>
</dbReference>
<accession>F1ZAW0</accession>
<dbReference type="GO" id="GO:0045892">
    <property type="term" value="P:negative regulation of DNA-templated transcription"/>
    <property type="evidence" value="ECO:0007669"/>
    <property type="project" value="UniProtKB-UniRule"/>
</dbReference>
<dbReference type="SUPFAM" id="SSF64288">
    <property type="entry name" value="Chorismate lyase-like"/>
    <property type="match status" value="1"/>
</dbReference>
<dbReference type="InterPro" id="IPR000524">
    <property type="entry name" value="Tscrpt_reg_HTH_GntR"/>
</dbReference>
<dbReference type="AlphaFoldDB" id="F1ZAW0"/>
<dbReference type="HOGENOM" id="CLU_063236_0_2_5"/>
<dbReference type="FunCoup" id="F1ZAW0">
    <property type="interactions" value="132"/>
</dbReference>
<dbReference type="SMART" id="SM00345">
    <property type="entry name" value="HTH_GNTR"/>
    <property type="match status" value="1"/>
</dbReference>
<evidence type="ECO:0000256" key="3">
    <source>
        <dbReference type="ARBA" id="ARBA00023163"/>
    </source>
</evidence>
<dbReference type="PANTHER" id="PTHR44846">
    <property type="entry name" value="MANNOSYL-D-GLYCERATE TRANSPORT/METABOLISM SYSTEM REPRESSOR MNGR-RELATED"/>
    <property type="match status" value="1"/>
</dbReference>
<name>F1ZAW0_9SPHN</name>
<dbReference type="InterPro" id="IPR028978">
    <property type="entry name" value="Chorismate_lyase_/UTRA_dom_sf"/>
</dbReference>
<dbReference type="STRING" id="983920.Y88_0314"/>
<sequence length="235" mass="25452">MKPAPLHERIRAEIEGAILEGKLRPGDRIPKETELMAEYGCARMTVNKALSALAGAGMLDRRKRAGSFVAQPRTQSMVLDVPDLGAEIAARGQDYRWQLGARTVLGGDHDDAEALGATGKVLRITGVHYADGQPLAHEDRLVNLAIVPEIAEADLGETPPGSWLIAHVPWTEAENRISAVAAPAAVARALGIPRHSPCLVLVRRTWRGEDTITHVRQHFVADRYELVARFGATSA</sequence>
<feature type="domain" description="HTH gntR-type" evidence="5">
    <location>
        <begin position="4"/>
        <end position="72"/>
    </location>
</feature>
<dbReference type="PRINTS" id="PR00035">
    <property type="entry name" value="HTHGNTR"/>
</dbReference>
<evidence type="ECO:0000259" key="5">
    <source>
        <dbReference type="PROSITE" id="PS50949"/>
    </source>
</evidence>
<dbReference type="CDD" id="cd07377">
    <property type="entry name" value="WHTH_GntR"/>
    <property type="match status" value="1"/>
</dbReference>
<evidence type="ECO:0000256" key="4">
    <source>
        <dbReference type="NCBIfam" id="TIGR02018"/>
    </source>
</evidence>
<evidence type="ECO:0000313" key="6">
    <source>
        <dbReference type="EMBL" id="EGD58262.1"/>
    </source>
</evidence>
<evidence type="ECO:0000256" key="2">
    <source>
        <dbReference type="ARBA" id="ARBA00023125"/>
    </source>
</evidence>
<dbReference type="EMBL" id="AEWJ01000044">
    <property type="protein sequence ID" value="EGD58262.1"/>
    <property type="molecule type" value="Genomic_DNA"/>
</dbReference>
<keyword evidence="3" id="KW-0804">Transcription</keyword>
<dbReference type="SUPFAM" id="SSF46785">
    <property type="entry name" value="Winged helix' DNA-binding domain"/>
    <property type="match status" value="1"/>
</dbReference>
<dbReference type="Gene3D" id="3.40.1410.10">
    <property type="entry name" value="Chorismate lyase-like"/>
    <property type="match status" value="1"/>
</dbReference>
<dbReference type="RefSeq" id="WP_008067102.1">
    <property type="nucleotide sequence ID" value="NZ_AQWK01000006.1"/>
</dbReference>